<keyword evidence="1" id="KW-1133">Transmembrane helix</keyword>
<dbReference type="Proteomes" id="UP000001572">
    <property type="component" value="Chromosome"/>
</dbReference>
<reference evidence="3" key="1">
    <citation type="journal article" date="2016" name="Genome Announc.">
        <title>Complete genome sequence of Alkaliphilus metalliredigens strain QYMF, an alkaliphilic and metal-reducing bacterium isolated from borax-contaminated leachate ponds.</title>
        <authorList>
            <person name="Hwang C."/>
            <person name="Copeland A."/>
            <person name="Lucas S."/>
            <person name="Lapidus A."/>
            <person name="Barry K."/>
            <person name="Detter J.C."/>
            <person name="Glavina Del Rio T."/>
            <person name="Hammon N."/>
            <person name="Israni S."/>
            <person name="Dalin E."/>
            <person name="Tice H."/>
            <person name="Pitluck S."/>
            <person name="Chertkov O."/>
            <person name="Brettin T."/>
            <person name="Bruce D."/>
            <person name="Han C."/>
            <person name="Schmutz J."/>
            <person name="Larimer F."/>
            <person name="Land M.L."/>
            <person name="Hauser L."/>
            <person name="Kyrpides N."/>
            <person name="Mikhailova N."/>
            <person name="Ye Q."/>
            <person name="Zhou J."/>
            <person name="Richardson P."/>
            <person name="Fields M.W."/>
        </authorList>
    </citation>
    <scope>NUCLEOTIDE SEQUENCE [LARGE SCALE GENOMIC DNA]</scope>
    <source>
        <strain evidence="3">QYMF</strain>
    </source>
</reference>
<sequence length="150" mass="17001">MRKTHLIIYHVIHGLFLGFVIGLTISIIAYEYVPEIYGYFHPAKIYPVISILVGIIAFIKGMKNHAGLLSFIFSTVGTILIPIFMISFLYYLFGTDLFLSLAPQIFLLGLGIKGITMETGSILLIVIFIGGLFFSYLSSRTINKKRRWTW</sequence>
<evidence type="ECO:0000313" key="3">
    <source>
        <dbReference type="Proteomes" id="UP000001572"/>
    </source>
</evidence>
<feature type="transmembrane region" description="Helical" evidence="1">
    <location>
        <begin position="71"/>
        <end position="93"/>
    </location>
</feature>
<dbReference type="EMBL" id="CP000724">
    <property type="protein sequence ID" value="ABR48618.1"/>
    <property type="molecule type" value="Genomic_DNA"/>
</dbReference>
<gene>
    <name evidence="2" type="ordered locus">Amet_2464</name>
</gene>
<evidence type="ECO:0000313" key="2">
    <source>
        <dbReference type="EMBL" id="ABR48618.1"/>
    </source>
</evidence>
<keyword evidence="1" id="KW-0812">Transmembrane</keyword>
<evidence type="ECO:0000256" key="1">
    <source>
        <dbReference type="SAM" id="Phobius"/>
    </source>
</evidence>
<keyword evidence="1" id="KW-0472">Membrane</keyword>
<feature type="transmembrane region" description="Helical" evidence="1">
    <location>
        <begin position="36"/>
        <end position="59"/>
    </location>
</feature>
<dbReference type="AlphaFoldDB" id="A6TR00"/>
<feature type="transmembrane region" description="Helical" evidence="1">
    <location>
        <begin position="105"/>
        <end position="137"/>
    </location>
</feature>
<feature type="transmembrane region" description="Helical" evidence="1">
    <location>
        <begin position="7"/>
        <end position="30"/>
    </location>
</feature>
<accession>A6TR00</accession>
<name>A6TR00_ALKMQ</name>
<dbReference type="RefSeq" id="WP_012063593.1">
    <property type="nucleotide sequence ID" value="NC_009633.1"/>
</dbReference>
<proteinExistence type="predicted"/>
<dbReference type="KEGG" id="amt:Amet_2464"/>
<dbReference type="OrthoDB" id="1955038at2"/>
<organism evidence="2 3">
    <name type="scientific">Alkaliphilus metalliredigens (strain QYMF)</name>
    <dbReference type="NCBI Taxonomy" id="293826"/>
    <lineage>
        <taxon>Bacteria</taxon>
        <taxon>Bacillati</taxon>
        <taxon>Bacillota</taxon>
        <taxon>Clostridia</taxon>
        <taxon>Peptostreptococcales</taxon>
        <taxon>Natronincolaceae</taxon>
        <taxon>Alkaliphilus</taxon>
    </lineage>
</organism>
<protein>
    <submittedName>
        <fullName evidence="2">Uncharacterized protein</fullName>
    </submittedName>
</protein>
<dbReference type="HOGENOM" id="CLU_1736701_0_0_9"/>
<keyword evidence="3" id="KW-1185">Reference proteome</keyword>